<dbReference type="Gene3D" id="3.40.50.2000">
    <property type="entry name" value="Glycogen Phosphorylase B"/>
    <property type="match status" value="2"/>
</dbReference>
<proteinExistence type="predicted"/>
<keyword evidence="2" id="KW-0808">Transferase</keyword>
<dbReference type="PANTHER" id="PTHR12526:SF630">
    <property type="entry name" value="GLYCOSYLTRANSFERASE"/>
    <property type="match status" value="1"/>
</dbReference>
<organism evidence="2 3">
    <name type="scientific">Luteolibacter algae</name>
    <dbReference type="NCBI Taxonomy" id="454151"/>
    <lineage>
        <taxon>Bacteria</taxon>
        <taxon>Pseudomonadati</taxon>
        <taxon>Verrucomicrobiota</taxon>
        <taxon>Verrucomicrobiia</taxon>
        <taxon>Verrucomicrobiales</taxon>
        <taxon>Verrucomicrobiaceae</taxon>
        <taxon>Luteolibacter</taxon>
    </lineage>
</organism>
<reference evidence="3" key="1">
    <citation type="journal article" date="2019" name="Int. J. Syst. Evol. Microbiol.">
        <title>The Global Catalogue of Microorganisms (GCM) 10K type strain sequencing project: providing services to taxonomists for standard genome sequencing and annotation.</title>
        <authorList>
            <consortium name="The Broad Institute Genomics Platform"/>
            <consortium name="The Broad Institute Genome Sequencing Center for Infectious Disease"/>
            <person name="Wu L."/>
            <person name="Ma J."/>
        </authorList>
    </citation>
    <scope>NUCLEOTIDE SEQUENCE [LARGE SCALE GENOMIC DNA]</scope>
    <source>
        <strain evidence="3">CGMCC 4.7106</strain>
    </source>
</reference>
<keyword evidence="2" id="KW-0328">Glycosyltransferase</keyword>
<accession>A0ABW5D5H4</accession>
<keyword evidence="3" id="KW-1185">Reference proteome</keyword>
<dbReference type="Proteomes" id="UP001597375">
    <property type="component" value="Unassembled WGS sequence"/>
</dbReference>
<protein>
    <submittedName>
        <fullName evidence="2">Glycosyltransferase</fullName>
        <ecNumber evidence="2">2.4.-.-</ecNumber>
    </submittedName>
</protein>
<feature type="domain" description="Glycosyl transferase family 1" evidence="1">
    <location>
        <begin position="195"/>
        <end position="352"/>
    </location>
</feature>
<dbReference type="Pfam" id="PF00534">
    <property type="entry name" value="Glycos_transf_1"/>
    <property type="match status" value="1"/>
</dbReference>
<name>A0ABW5D5H4_9BACT</name>
<evidence type="ECO:0000259" key="1">
    <source>
        <dbReference type="Pfam" id="PF00534"/>
    </source>
</evidence>
<sequence>MNTTKVLVVYHFFPHYRKGVIEEMLKSEEAEYFFAASDTAEVIAPSIKAYIPENNYSKLIIKKVFRGLYWLSNIDNAIKDINPSVIIFLGDMNCLNAWISAIRWRIYGKRVLFWAHGWNKDNEKFLKSKIRNLFFKIPQQILLYGRRARKIAVNHGFDPKKIYVIYNSLDYYNQVEIRKNTSREAANQFLLSKFPEFDSNNGLILCSSRLTASKRFDLVIQAIANIDPSLRPALLIIGDGEEMENLRNSAGKYNVKTYFFGACYDENELSRCFLVADVLVSPGNVGLSAMHAMVYGLPVITHADRNKQMPETESVIDGKTGLLYDEGDVDSLRDAIYKMLSFPEEVKEKMRTNCVNVIDSYFNPYFQVKKINLAVSGQAEYEDVSDSLEIDFIK</sequence>
<dbReference type="PANTHER" id="PTHR12526">
    <property type="entry name" value="GLYCOSYLTRANSFERASE"/>
    <property type="match status" value="1"/>
</dbReference>
<dbReference type="EMBL" id="JBHUIT010000003">
    <property type="protein sequence ID" value="MFD2256107.1"/>
    <property type="molecule type" value="Genomic_DNA"/>
</dbReference>
<dbReference type="SUPFAM" id="SSF53756">
    <property type="entry name" value="UDP-Glycosyltransferase/glycogen phosphorylase"/>
    <property type="match status" value="1"/>
</dbReference>
<evidence type="ECO:0000313" key="2">
    <source>
        <dbReference type="EMBL" id="MFD2256107.1"/>
    </source>
</evidence>
<dbReference type="RefSeq" id="WP_386819051.1">
    <property type="nucleotide sequence ID" value="NZ_JBHUIT010000003.1"/>
</dbReference>
<dbReference type="InterPro" id="IPR001296">
    <property type="entry name" value="Glyco_trans_1"/>
</dbReference>
<dbReference type="GO" id="GO:0016757">
    <property type="term" value="F:glycosyltransferase activity"/>
    <property type="evidence" value="ECO:0007669"/>
    <property type="project" value="UniProtKB-KW"/>
</dbReference>
<gene>
    <name evidence="2" type="ORF">ACFSSA_05405</name>
</gene>
<evidence type="ECO:0000313" key="3">
    <source>
        <dbReference type="Proteomes" id="UP001597375"/>
    </source>
</evidence>
<comment type="caution">
    <text evidence="2">The sequence shown here is derived from an EMBL/GenBank/DDBJ whole genome shotgun (WGS) entry which is preliminary data.</text>
</comment>
<dbReference type="EC" id="2.4.-.-" evidence="2"/>